<dbReference type="EMBL" id="CM026423">
    <property type="protein sequence ID" value="KAG0584624.1"/>
    <property type="molecule type" value="Genomic_DNA"/>
</dbReference>
<comment type="caution">
    <text evidence="2">The sequence shown here is derived from an EMBL/GenBank/DDBJ whole genome shotgun (WGS) entry which is preliminary data.</text>
</comment>
<dbReference type="Proteomes" id="UP000822688">
    <property type="component" value="Chromosome 3"/>
</dbReference>
<dbReference type="AlphaFoldDB" id="A0A8T0ILH1"/>
<gene>
    <name evidence="2" type="ORF">KC19_3G223600</name>
</gene>
<reference evidence="2" key="1">
    <citation type="submission" date="2020-06" db="EMBL/GenBank/DDBJ databases">
        <title>WGS assembly of Ceratodon purpureus strain R40.</title>
        <authorList>
            <person name="Carey S.B."/>
            <person name="Jenkins J."/>
            <person name="Shu S."/>
            <person name="Lovell J.T."/>
            <person name="Sreedasyam A."/>
            <person name="Maumus F."/>
            <person name="Tiley G.P."/>
            <person name="Fernandez-Pozo N."/>
            <person name="Barry K."/>
            <person name="Chen C."/>
            <person name="Wang M."/>
            <person name="Lipzen A."/>
            <person name="Daum C."/>
            <person name="Saski C.A."/>
            <person name="Payton A.C."/>
            <person name="Mcbreen J.C."/>
            <person name="Conrad R.E."/>
            <person name="Kollar L.M."/>
            <person name="Olsson S."/>
            <person name="Huttunen S."/>
            <person name="Landis J.B."/>
            <person name="Wickett N.J."/>
            <person name="Johnson M.G."/>
            <person name="Rensing S.A."/>
            <person name="Grimwood J."/>
            <person name="Schmutz J."/>
            <person name="Mcdaniel S.F."/>
        </authorList>
    </citation>
    <scope>NUCLEOTIDE SEQUENCE</scope>
    <source>
        <strain evidence="2">R40</strain>
    </source>
</reference>
<evidence type="ECO:0000313" key="2">
    <source>
        <dbReference type="EMBL" id="KAG0584624.1"/>
    </source>
</evidence>
<sequence>MNCRPRFTWFLLLVLLLELQQGGGYVDERMLEEPNELPLHMHSTYAGSNGNERVRLVFTYIAGTTLLDTKKAVMGKVQRTRLWPSARNTRP</sequence>
<evidence type="ECO:0008006" key="4">
    <source>
        <dbReference type="Google" id="ProtNLM"/>
    </source>
</evidence>
<protein>
    <recommendedName>
        <fullName evidence="4">Secreted protein</fullName>
    </recommendedName>
</protein>
<feature type="chain" id="PRO_5035883593" description="Secreted protein" evidence="1">
    <location>
        <begin position="25"/>
        <end position="91"/>
    </location>
</feature>
<keyword evidence="3" id="KW-1185">Reference proteome</keyword>
<name>A0A8T0ILH1_CERPU</name>
<keyword evidence="1" id="KW-0732">Signal</keyword>
<accession>A0A8T0ILH1</accession>
<proteinExistence type="predicted"/>
<evidence type="ECO:0000313" key="3">
    <source>
        <dbReference type="Proteomes" id="UP000822688"/>
    </source>
</evidence>
<feature type="signal peptide" evidence="1">
    <location>
        <begin position="1"/>
        <end position="24"/>
    </location>
</feature>
<evidence type="ECO:0000256" key="1">
    <source>
        <dbReference type="SAM" id="SignalP"/>
    </source>
</evidence>
<organism evidence="2 3">
    <name type="scientific">Ceratodon purpureus</name>
    <name type="common">Fire moss</name>
    <name type="synonym">Dicranum purpureum</name>
    <dbReference type="NCBI Taxonomy" id="3225"/>
    <lineage>
        <taxon>Eukaryota</taxon>
        <taxon>Viridiplantae</taxon>
        <taxon>Streptophyta</taxon>
        <taxon>Embryophyta</taxon>
        <taxon>Bryophyta</taxon>
        <taxon>Bryophytina</taxon>
        <taxon>Bryopsida</taxon>
        <taxon>Dicranidae</taxon>
        <taxon>Pseudoditrichales</taxon>
        <taxon>Ditrichaceae</taxon>
        <taxon>Ceratodon</taxon>
    </lineage>
</organism>